<organism evidence="1">
    <name type="scientific">Siphoviridae sp. ct0d96</name>
    <dbReference type="NCBI Taxonomy" id="2826268"/>
    <lineage>
        <taxon>Viruses</taxon>
        <taxon>Duplodnaviria</taxon>
        <taxon>Heunggongvirae</taxon>
        <taxon>Uroviricota</taxon>
        <taxon>Caudoviricetes</taxon>
    </lineage>
</organism>
<sequence length="67" mass="7812">MNAKETMRLMMAFRLQEIYNALEDMADSAGDLNHKGAERALRTARERIEDAAEDLHIRELFSEDRDE</sequence>
<reference evidence="1" key="1">
    <citation type="journal article" date="2021" name="Proc. Natl. Acad. Sci. U.S.A.">
        <title>A Catalog of Tens of Thousands of Viruses from Human Metagenomes Reveals Hidden Associations with Chronic Diseases.</title>
        <authorList>
            <person name="Tisza M.J."/>
            <person name="Buck C.B."/>
        </authorList>
    </citation>
    <scope>NUCLEOTIDE SEQUENCE</scope>
    <source>
        <strain evidence="1">Ct0d96</strain>
    </source>
</reference>
<dbReference type="EMBL" id="BK014817">
    <property type="protein sequence ID" value="DAD77089.1"/>
    <property type="molecule type" value="Genomic_DNA"/>
</dbReference>
<proteinExistence type="predicted"/>
<evidence type="ECO:0000313" key="1">
    <source>
        <dbReference type="EMBL" id="DAD77089.1"/>
    </source>
</evidence>
<protein>
    <submittedName>
        <fullName evidence="1">Uncharacterized protein</fullName>
    </submittedName>
</protein>
<accession>A0A8S5M442</accession>
<name>A0A8S5M442_9CAUD</name>